<dbReference type="EMBL" id="BOOY01000021">
    <property type="protein sequence ID" value="GIJ03509.1"/>
    <property type="molecule type" value="Genomic_DNA"/>
</dbReference>
<accession>A0A8J4DJN9</accession>
<feature type="transmembrane region" description="Helical" evidence="1">
    <location>
        <begin position="435"/>
        <end position="460"/>
    </location>
</feature>
<reference evidence="2" key="1">
    <citation type="submission" date="2021-01" db="EMBL/GenBank/DDBJ databases">
        <title>Whole genome shotgun sequence of Spirilliplanes yamanashiensis NBRC 15828.</title>
        <authorList>
            <person name="Komaki H."/>
            <person name="Tamura T."/>
        </authorList>
    </citation>
    <scope>NUCLEOTIDE SEQUENCE</scope>
    <source>
        <strain evidence="2">NBRC 15828</strain>
    </source>
</reference>
<feature type="transmembrane region" description="Helical" evidence="1">
    <location>
        <begin position="301"/>
        <end position="320"/>
    </location>
</feature>
<keyword evidence="1" id="KW-1133">Transmembrane helix</keyword>
<feature type="transmembrane region" description="Helical" evidence="1">
    <location>
        <begin position="243"/>
        <end position="264"/>
    </location>
</feature>
<organism evidence="2 3">
    <name type="scientific">Spirilliplanes yamanashiensis</name>
    <dbReference type="NCBI Taxonomy" id="42233"/>
    <lineage>
        <taxon>Bacteria</taxon>
        <taxon>Bacillati</taxon>
        <taxon>Actinomycetota</taxon>
        <taxon>Actinomycetes</taxon>
        <taxon>Micromonosporales</taxon>
        <taxon>Micromonosporaceae</taxon>
        <taxon>Spirilliplanes</taxon>
    </lineage>
</organism>
<keyword evidence="1" id="KW-0812">Transmembrane</keyword>
<evidence type="ECO:0000256" key="1">
    <source>
        <dbReference type="SAM" id="Phobius"/>
    </source>
</evidence>
<feature type="transmembrane region" description="Helical" evidence="1">
    <location>
        <begin position="162"/>
        <end position="182"/>
    </location>
</feature>
<comment type="caution">
    <text evidence="2">The sequence shown here is derived from an EMBL/GenBank/DDBJ whole genome shotgun (WGS) entry which is preliminary data.</text>
</comment>
<feature type="transmembrane region" description="Helical" evidence="1">
    <location>
        <begin position="467"/>
        <end position="485"/>
    </location>
</feature>
<feature type="transmembrane region" description="Helical" evidence="1">
    <location>
        <begin position="399"/>
        <end position="423"/>
    </location>
</feature>
<name>A0A8J4DJN9_9ACTN</name>
<dbReference type="Proteomes" id="UP000652013">
    <property type="component" value="Unassembled WGS sequence"/>
</dbReference>
<protein>
    <submittedName>
        <fullName evidence="2">Exporter of polyketide antibiotics</fullName>
    </submittedName>
</protein>
<keyword evidence="3" id="KW-1185">Reference proteome</keyword>
<feature type="transmembrane region" description="Helical" evidence="1">
    <location>
        <begin position="20"/>
        <end position="41"/>
    </location>
</feature>
<evidence type="ECO:0000313" key="3">
    <source>
        <dbReference type="Proteomes" id="UP000652013"/>
    </source>
</evidence>
<keyword evidence="1" id="KW-0472">Membrane</keyword>
<feature type="transmembrane region" description="Helical" evidence="1">
    <location>
        <begin position="79"/>
        <end position="100"/>
    </location>
</feature>
<feature type="transmembrane region" description="Helical" evidence="1">
    <location>
        <begin position="349"/>
        <end position="367"/>
    </location>
</feature>
<sequence length="537" mass="53227">MTGLAGTRRLTRLALRRDRVQLPVWLAALTLLEYGSAVSIVEGYADPAERTAFVVTSANNAALLAFNGLVSGDSVGATIASQVLLIMLVGAAAMSTLTVVRHTRQNEETGRAELIGSAPVGRHAPLTAALIVAAGANLVLGVLAALALVACGLPAGGSAASGVAVAGTGIAFAALAAIAAQLTSGARAANGLAAAAIGAAFLLRGVGDATGDVRGVRVDPGWASDLSPIGWAQRIRPYDGDHWIVLLPLLALTAAAAAAAFALAARRDLGAGLLADRPGPPRAGRGLRSPLGLAWRLQRGVLLGWVVAVVVVAAGMGGVGDAVGDVVASSDAVADAIGRLGGGGSPVDAYFAAVLSLVGVAVAGYAVQALQRLRTEEGGPLEPVLATATGRPRWLAGHLLIAAAGVVLLLAVAGATTGLVYAAATGGNWHLTGTLTAAALVRAPAALVLAGFAVAAFGLLPRLVTAITWAVFAACLLLGQIGQLLNLPAAVLDASPFSHVPAAPVAPVTAAPLVVLTVVAAALTATGFAAFRRRDIG</sequence>
<evidence type="ECO:0000313" key="2">
    <source>
        <dbReference type="EMBL" id="GIJ03509.1"/>
    </source>
</evidence>
<proteinExistence type="predicted"/>
<gene>
    <name evidence="2" type="ORF">Sya03_28610</name>
</gene>
<dbReference type="RefSeq" id="WP_203938787.1">
    <property type="nucleotide sequence ID" value="NZ_BAAAGJ010000010.1"/>
</dbReference>
<feature type="transmembrane region" description="Helical" evidence="1">
    <location>
        <begin position="505"/>
        <end position="531"/>
    </location>
</feature>
<dbReference type="AlphaFoldDB" id="A0A8J4DJN9"/>
<feature type="transmembrane region" description="Helical" evidence="1">
    <location>
        <begin position="126"/>
        <end position="150"/>
    </location>
</feature>
<feature type="transmembrane region" description="Helical" evidence="1">
    <location>
        <begin position="189"/>
        <end position="207"/>
    </location>
</feature>